<sequence length="64" mass="7163">MRWALVIFIILLLLLGAMPQLRRFGLGRLPGDLNFSILGRKVELPFMSTILLAVLALVLGKLLF</sequence>
<dbReference type="Pfam" id="PF11146">
    <property type="entry name" value="DUF2905"/>
    <property type="match status" value="1"/>
</dbReference>
<dbReference type="OrthoDB" id="9811610at2"/>
<feature type="transmembrane region" description="Helical" evidence="1">
    <location>
        <begin position="43"/>
        <end position="63"/>
    </location>
</feature>
<name>A0A6I1ERU9_9BURK</name>
<keyword evidence="1" id="KW-0472">Membrane</keyword>
<comment type="caution">
    <text evidence="2">The sequence shown here is derived from an EMBL/GenBank/DDBJ whole genome shotgun (WGS) entry which is preliminary data.</text>
</comment>
<dbReference type="RefSeq" id="WP_152157268.1">
    <property type="nucleotide sequence ID" value="NZ_WEHX01000001.1"/>
</dbReference>
<dbReference type="AlphaFoldDB" id="A0A6I1ERU9"/>
<reference evidence="2 3" key="1">
    <citation type="submission" date="2019-10" db="EMBL/GenBank/DDBJ databases">
        <title>Genome diversity of Sutterella seckii.</title>
        <authorList>
            <person name="Chaplin A.V."/>
            <person name="Sokolova S.R."/>
            <person name="Mosin K.A."/>
            <person name="Ivanova E.L."/>
            <person name="Kochetkova T.O."/>
            <person name="Goltsov A.Y."/>
            <person name="Trofimov D.Y."/>
            <person name="Efimov B.A."/>
        </authorList>
    </citation>
    <scope>NUCLEOTIDE SEQUENCE [LARGE SCALE GENOMIC DNA]</scope>
    <source>
        <strain evidence="2 3">ASD393</strain>
    </source>
</reference>
<dbReference type="Proteomes" id="UP000430564">
    <property type="component" value="Unassembled WGS sequence"/>
</dbReference>
<proteinExistence type="predicted"/>
<dbReference type="EMBL" id="WEHX01000001">
    <property type="protein sequence ID" value="KAB7663337.1"/>
    <property type="molecule type" value="Genomic_DNA"/>
</dbReference>
<organism evidence="2 3">
    <name type="scientific">Sutterella seckii</name>
    <dbReference type="NCBI Taxonomy" id="1944635"/>
    <lineage>
        <taxon>Bacteria</taxon>
        <taxon>Pseudomonadati</taxon>
        <taxon>Pseudomonadota</taxon>
        <taxon>Betaproteobacteria</taxon>
        <taxon>Burkholderiales</taxon>
        <taxon>Sutterellaceae</taxon>
        <taxon>Sutterella</taxon>
    </lineage>
</organism>
<evidence type="ECO:0000313" key="2">
    <source>
        <dbReference type="EMBL" id="KAB7663337.1"/>
    </source>
</evidence>
<dbReference type="InterPro" id="IPR021320">
    <property type="entry name" value="DUF2905"/>
</dbReference>
<gene>
    <name evidence="2" type="ORF">GBM95_00390</name>
</gene>
<keyword evidence="1" id="KW-0812">Transmembrane</keyword>
<protein>
    <submittedName>
        <fullName evidence="2">DUF2905 family protein</fullName>
    </submittedName>
</protein>
<accession>A0A6I1ERU9</accession>
<evidence type="ECO:0000256" key="1">
    <source>
        <dbReference type="SAM" id="Phobius"/>
    </source>
</evidence>
<keyword evidence="1" id="KW-1133">Transmembrane helix</keyword>
<evidence type="ECO:0000313" key="3">
    <source>
        <dbReference type="Proteomes" id="UP000430564"/>
    </source>
</evidence>